<dbReference type="Pfam" id="PF12697">
    <property type="entry name" value="Abhydrolase_6"/>
    <property type="match status" value="1"/>
</dbReference>
<dbReference type="RefSeq" id="WP_109034024.1">
    <property type="nucleotide sequence ID" value="NZ_CP029210.1"/>
</dbReference>
<accession>A0A2U8FMW7</accession>
<protein>
    <submittedName>
        <fullName evidence="2">Alpha/beta hydrolase</fullName>
    </submittedName>
</protein>
<evidence type="ECO:0000313" key="3">
    <source>
        <dbReference type="Proteomes" id="UP000244892"/>
    </source>
</evidence>
<dbReference type="PANTHER" id="PTHR46438">
    <property type="entry name" value="ALPHA/BETA-HYDROLASES SUPERFAMILY PROTEIN"/>
    <property type="match status" value="1"/>
</dbReference>
<proteinExistence type="predicted"/>
<dbReference type="InterPro" id="IPR029058">
    <property type="entry name" value="AB_hydrolase_fold"/>
</dbReference>
<organism evidence="2 3">
    <name type="scientific">Aquabacterium olei</name>
    <dbReference type="NCBI Taxonomy" id="1296669"/>
    <lineage>
        <taxon>Bacteria</taxon>
        <taxon>Pseudomonadati</taxon>
        <taxon>Pseudomonadota</taxon>
        <taxon>Betaproteobacteria</taxon>
        <taxon>Burkholderiales</taxon>
        <taxon>Aquabacterium</taxon>
    </lineage>
</organism>
<gene>
    <name evidence="2" type="ORF">DEH84_01340</name>
</gene>
<evidence type="ECO:0000313" key="2">
    <source>
        <dbReference type="EMBL" id="AWI52228.1"/>
    </source>
</evidence>
<keyword evidence="3" id="KW-1185">Reference proteome</keyword>
<dbReference type="Gene3D" id="3.40.50.1820">
    <property type="entry name" value="alpha/beta hydrolase"/>
    <property type="match status" value="1"/>
</dbReference>
<feature type="domain" description="AB hydrolase-1" evidence="1">
    <location>
        <begin position="5"/>
        <end position="255"/>
    </location>
</feature>
<dbReference type="SUPFAM" id="SSF53474">
    <property type="entry name" value="alpha/beta-Hydrolases"/>
    <property type="match status" value="1"/>
</dbReference>
<dbReference type="KEGG" id="aon:DEH84_01340"/>
<sequence>MYRTLVFAHANSFPASTYRTLLDGWRAASFQVHAVDRFGHDPRYPVTPDWPHLVEQLHDFIAHEVGHPVFLVGHSLGGFLGMMLARRHPTLAQGVVVMDSPLLSGWKAAAIGLAKRAGAMHRVMPSRISAQRTHEWASEQHAHQHFRGKAKFAAFHPSVLHDYVCTGTEAHPDGTGRRLRFSREIETAIYDTMPHRLLQEFRRHPHRCPLAFIAGTRSRELRSVGLSGTRQVFGDRISWIDGSHLYPFEHPERTTAEVLRWLEAFLAEASAPAPAPAC</sequence>
<dbReference type="InterPro" id="IPR000073">
    <property type="entry name" value="AB_hydrolase_1"/>
</dbReference>
<dbReference type="GO" id="GO:0016787">
    <property type="term" value="F:hydrolase activity"/>
    <property type="evidence" value="ECO:0007669"/>
    <property type="project" value="UniProtKB-KW"/>
</dbReference>
<keyword evidence="2" id="KW-0378">Hydrolase</keyword>
<dbReference type="EMBL" id="CP029210">
    <property type="protein sequence ID" value="AWI52228.1"/>
    <property type="molecule type" value="Genomic_DNA"/>
</dbReference>
<dbReference type="AlphaFoldDB" id="A0A2U8FMW7"/>
<dbReference type="OrthoDB" id="5729753at2"/>
<dbReference type="Proteomes" id="UP000244892">
    <property type="component" value="Chromosome"/>
</dbReference>
<reference evidence="2 3" key="1">
    <citation type="submission" date="2018-05" db="EMBL/GenBank/DDBJ databases">
        <title>complete genome sequence of Aquabacterium olei NBRC 110486.</title>
        <authorList>
            <person name="Tang B."/>
            <person name="Chang J."/>
            <person name="Zhang L."/>
            <person name="Yang H."/>
        </authorList>
    </citation>
    <scope>NUCLEOTIDE SEQUENCE [LARGE SCALE GENOMIC DNA]</scope>
    <source>
        <strain evidence="2 3">NBRC 110486</strain>
    </source>
</reference>
<name>A0A2U8FMW7_9BURK</name>
<evidence type="ECO:0000259" key="1">
    <source>
        <dbReference type="Pfam" id="PF12697"/>
    </source>
</evidence>